<evidence type="ECO:0000256" key="1">
    <source>
        <dbReference type="SAM" id="MobiDB-lite"/>
    </source>
</evidence>
<accession>A0A0W0T0U5</accession>
<dbReference type="STRING" id="1212489.Ldro_0700"/>
<dbReference type="Proteomes" id="UP000054736">
    <property type="component" value="Unassembled WGS sequence"/>
</dbReference>
<dbReference type="PATRIC" id="fig|1212489.4.peg.727"/>
<keyword evidence="3" id="KW-1185">Reference proteome</keyword>
<organism evidence="2 3">
    <name type="scientific">Legionella drozanskii LLAP-1</name>
    <dbReference type="NCBI Taxonomy" id="1212489"/>
    <lineage>
        <taxon>Bacteria</taxon>
        <taxon>Pseudomonadati</taxon>
        <taxon>Pseudomonadota</taxon>
        <taxon>Gammaproteobacteria</taxon>
        <taxon>Legionellales</taxon>
        <taxon>Legionellaceae</taxon>
        <taxon>Legionella</taxon>
    </lineage>
</organism>
<sequence length="92" mass="9923">MNVDLPTILNSSLLGSTKTMEGTTTFNNTTPPTTTADSEEALQTTLNEASRLLQIVTTKLSGAVIRKVSPSEYAQLIALLDQIIRDSVDEQV</sequence>
<name>A0A0W0T0U5_9GAMM</name>
<gene>
    <name evidence="2" type="ORF">Ldro_0700</name>
</gene>
<dbReference type="AlphaFoldDB" id="A0A0W0T0U5"/>
<protein>
    <recommendedName>
        <fullName evidence="4">FlaG protein</fullName>
    </recommendedName>
</protein>
<comment type="caution">
    <text evidence="2">The sequence shown here is derived from an EMBL/GenBank/DDBJ whole genome shotgun (WGS) entry which is preliminary data.</text>
</comment>
<evidence type="ECO:0000313" key="2">
    <source>
        <dbReference type="EMBL" id="KTC89211.1"/>
    </source>
</evidence>
<feature type="compositionally biased region" description="Low complexity" evidence="1">
    <location>
        <begin position="23"/>
        <end position="35"/>
    </location>
</feature>
<evidence type="ECO:0008006" key="4">
    <source>
        <dbReference type="Google" id="ProtNLM"/>
    </source>
</evidence>
<proteinExistence type="predicted"/>
<evidence type="ECO:0000313" key="3">
    <source>
        <dbReference type="Proteomes" id="UP000054736"/>
    </source>
</evidence>
<reference evidence="2 3" key="1">
    <citation type="submission" date="2015-11" db="EMBL/GenBank/DDBJ databases">
        <title>Genomic analysis of 38 Legionella species identifies large and diverse effector repertoires.</title>
        <authorList>
            <person name="Burstein D."/>
            <person name="Amaro F."/>
            <person name="Zusman T."/>
            <person name="Lifshitz Z."/>
            <person name="Cohen O."/>
            <person name="Gilbert J.A."/>
            <person name="Pupko T."/>
            <person name="Shuman H.A."/>
            <person name="Segal G."/>
        </authorList>
    </citation>
    <scope>NUCLEOTIDE SEQUENCE [LARGE SCALE GENOMIC DNA]</scope>
    <source>
        <strain evidence="2 3">ATCC 700990</strain>
    </source>
</reference>
<feature type="region of interest" description="Disordered" evidence="1">
    <location>
        <begin position="19"/>
        <end position="38"/>
    </location>
</feature>
<dbReference type="EMBL" id="LNXY01000008">
    <property type="protein sequence ID" value="KTC89211.1"/>
    <property type="molecule type" value="Genomic_DNA"/>
</dbReference>